<dbReference type="Proteomes" id="UP001597338">
    <property type="component" value="Unassembled WGS sequence"/>
</dbReference>
<proteinExistence type="predicted"/>
<comment type="caution">
    <text evidence="1">The sequence shown here is derived from an EMBL/GenBank/DDBJ whole genome shotgun (WGS) entry which is preliminary data.</text>
</comment>
<keyword evidence="2" id="KW-1185">Reference proteome</keyword>
<protein>
    <submittedName>
        <fullName evidence="1">Uncharacterized protein</fullName>
    </submittedName>
</protein>
<sequence length="54" mass="5681">MATTWTDGDPAAYLDAVAPAVRRRDARTPCELVARVTGEAPRMVGTSMIGCGES</sequence>
<evidence type="ECO:0000313" key="1">
    <source>
        <dbReference type="EMBL" id="MFD2023946.1"/>
    </source>
</evidence>
<accession>A0ABW4UZH7</accession>
<reference evidence="2" key="1">
    <citation type="journal article" date="2019" name="Int. J. Syst. Evol. Microbiol.">
        <title>The Global Catalogue of Microorganisms (GCM) 10K type strain sequencing project: providing services to taxonomists for standard genome sequencing and annotation.</title>
        <authorList>
            <consortium name="The Broad Institute Genomics Platform"/>
            <consortium name="The Broad Institute Genome Sequencing Center for Infectious Disease"/>
            <person name="Wu L."/>
            <person name="Ma J."/>
        </authorList>
    </citation>
    <scope>NUCLEOTIDE SEQUENCE [LARGE SCALE GENOMIC DNA]</scope>
    <source>
        <strain evidence="2">CCM 7043</strain>
    </source>
</reference>
<name>A0ABW4UZH7_9MICO</name>
<evidence type="ECO:0000313" key="2">
    <source>
        <dbReference type="Proteomes" id="UP001597338"/>
    </source>
</evidence>
<dbReference type="RefSeq" id="WP_377195952.1">
    <property type="nucleotide sequence ID" value="NZ_JBHUHF010000001.1"/>
</dbReference>
<organism evidence="1 2">
    <name type="scientific">Promicromonospora aerolata</name>
    <dbReference type="NCBI Taxonomy" id="195749"/>
    <lineage>
        <taxon>Bacteria</taxon>
        <taxon>Bacillati</taxon>
        <taxon>Actinomycetota</taxon>
        <taxon>Actinomycetes</taxon>
        <taxon>Micrococcales</taxon>
        <taxon>Promicromonosporaceae</taxon>
        <taxon>Promicromonospora</taxon>
    </lineage>
</organism>
<dbReference type="EMBL" id="JBHUHF010000001">
    <property type="protein sequence ID" value="MFD2023946.1"/>
    <property type="molecule type" value="Genomic_DNA"/>
</dbReference>
<gene>
    <name evidence="1" type="ORF">ACFSL2_00290</name>
</gene>